<dbReference type="AlphaFoldDB" id="M2XMF2"/>
<feature type="compositionally biased region" description="Polar residues" evidence="1">
    <location>
        <begin position="22"/>
        <end position="35"/>
    </location>
</feature>
<reference evidence="3" key="1">
    <citation type="journal article" date="2013" name="Science">
        <title>Gene transfer from bacteria and archaea facilitated evolution of an extremophilic eukaryote.</title>
        <authorList>
            <person name="Schonknecht G."/>
            <person name="Chen W.H."/>
            <person name="Ternes C.M."/>
            <person name="Barbier G.G."/>
            <person name="Shrestha R.P."/>
            <person name="Stanke M."/>
            <person name="Brautigam A."/>
            <person name="Baker B.J."/>
            <person name="Banfield J.F."/>
            <person name="Garavito R.M."/>
            <person name="Carr K."/>
            <person name="Wilkerson C."/>
            <person name="Rensing S.A."/>
            <person name="Gagneul D."/>
            <person name="Dickenson N.E."/>
            <person name="Oesterhelt C."/>
            <person name="Lercher M.J."/>
            <person name="Weber A.P."/>
        </authorList>
    </citation>
    <scope>NUCLEOTIDE SEQUENCE [LARGE SCALE GENOMIC DNA]</scope>
    <source>
        <strain evidence="3">074W</strain>
    </source>
</reference>
<evidence type="ECO:0000256" key="1">
    <source>
        <dbReference type="SAM" id="MobiDB-lite"/>
    </source>
</evidence>
<feature type="region of interest" description="Disordered" evidence="1">
    <location>
        <begin position="1"/>
        <end position="42"/>
    </location>
</feature>
<dbReference type="GeneID" id="17089987"/>
<feature type="compositionally biased region" description="Low complexity" evidence="1">
    <location>
        <begin position="139"/>
        <end position="156"/>
    </location>
</feature>
<accession>M2XMF2</accession>
<proteinExistence type="predicted"/>
<feature type="compositionally biased region" description="Low complexity" evidence="1">
    <location>
        <begin position="231"/>
        <end position="251"/>
    </location>
</feature>
<feature type="compositionally biased region" description="Polar residues" evidence="1">
    <location>
        <begin position="1"/>
        <end position="14"/>
    </location>
</feature>
<organism evidence="2 3">
    <name type="scientific">Galdieria sulphuraria</name>
    <name type="common">Red alga</name>
    <dbReference type="NCBI Taxonomy" id="130081"/>
    <lineage>
        <taxon>Eukaryota</taxon>
        <taxon>Rhodophyta</taxon>
        <taxon>Bangiophyceae</taxon>
        <taxon>Galdieriales</taxon>
        <taxon>Galdieriaceae</taxon>
        <taxon>Galdieria</taxon>
    </lineage>
</organism>
<gene>
    <name evidence="2" type="ORF">Gasu_13080</name>
</gene>
<dbReference type="OrthoDB" id="10873at2759"/>
<sequence>MNQSFRLPQETTFGKPTKESSQDNTTSSLVQSETSLPDKLKPIPVQSVILFQKQQKKKNFVQKIFSCFYTEKEPEQVKKPIKRETPKPIQKVILPETGQPPKGIAPWERSGKKIRTSSNTSDNNPESSKRPVTTENESTRSGNSSKSGGSSAPWQSGLRKKTKGIEADESYSSFSIPDELLKRTKVPVNYEVPVLPKKTSEQLGGVTNSKPNLEGTDKSMSTADKPLADINNKANTNNNGVVTSSSLSTALPAPPTLPGAVPAAAAAAGQSVDHSKAPKAPPPPPVPTGKTKATTLPPPPPPPPNSLLSL</sequence>
<feature type="compositionally biased region" description="Basic and acidic residues" evidence="1">
    <location>
        <begin position="73"/>
        <end position="86"/>
    </location>
</feature>
<feature type="compositionally biased region" description="Polar residues" evidence="1">
    <location>
        <begin position="116"/>
        <end position="136"/>
    </location>
</feature>
<dbReference type="EMBL" id="KB454492">
    <property type="protein sequence ID" value="EME31337.1"/>
    <property type="molecule type" value="Genomic_DNA"/>
</dbReference>
<feature type="compositionally biased region" description="Low complexity" evidence="1">
    <location>
        <begin position="258"/>
        <end position="269"/>
    </location>
</feature>
<dbReference type="Gramene" id="EME31337">
    <property type="protein sequence ID" value="EME31337"/>
    <property type="gene ID" value="Gasu_13080"/>
</dbReference>
<dbReference type="Proteomes" id="UP000030680">
    <property type="component" value="Unassembled WGS sequence"/>
</dbReference>
<dbReference type="RefSeq" id="XP_005707857.1">
    <property type="nucleotide sequence ID" value="XM_005707800.1"/>
</dbReference>
<keyword evidence="3" id="KW-1185">Reference proteome</keyword>
<feature type="region of interest" description="Disordered" evidence="1">
    <location>
        <begin position="73"/>
        <end position="310"/>
    </location>
</feature>
<evidence type="ECO:0000313" key="3">
    <source>
        <dbReference type="Proteomes" id="UP000030680"/>
    </source>
</evidence>
<name>M2XMF2_GALSU</name>
<dbReference type="KEGG" id="gsl:Gasu_13080"/>
<protein>
    <submittedName>
        <fullName evidence="2">Uncharacterized protein</fullName>
    </submittedName>
</protein>
<feature type="compositionally biased region" description="Polar residues" evidence="1">
    <location>
        <begin position="201"/>
        <end position="211"/>
    </location>
</feature>
<feature type="compositionally biased region" description="Pro residues" evidence="1">
    <location>
        <begin position="296"/>
        <end position="310"/>
    </location>
</feature>
<evidence type="ECO:0000313" key="2">
    <source>
        <dbReference type="EMBL" id="EME31337.1"/>
    </source>
</evidence>